<evidence type="ECO:0000313" key="2">
    <source>
        <dbReference type="EMBL" id="HIW02544.1"/>
    </source>
</evidence>
<dbReference type="AlphaFoldDB" id="A0A9D1PZM4"/>
<name>A0A9D1PZM4_9FIRM</name>
<feature type="transmembrane region" description="Helical" evidence="1">
    <location>
        <begin position="37"/>
        <end position="60"/>
    </location>
</feature>
<organism evidence="2 3">
    <name type="scientific">Candidatus Protoclostridium stercorigallinarum</name>
    <dbReference type="NCBI Taxonomy" id="2838741"/>
    <lineage>
        <taxon>Bacteria</taxon>
        <taxon>Bacillati</taxon>
        <taxon>Bacillota</taxon>
        <taxon>Clostridia</taxon>
        <taxon>Candidatus Protoclostridium</taxon>
    </lineage>
</organism>
<feature type="transmembrane region" description="Helical" evidence="1">
    <location>
        <begin position="184"/>
        <end position="206"/>
    </location>
</feature>
<protein>
    <submittedName>
        <fullName evidence="2">Uncharacterized protein</fullName>
    </submittedName>
</protein>
<feature type="transmembrane region" description="Helical" evidence="1">
    <location>
        <begin position="81"/>
        <end position="103"/>
    </location>
</feature>
<evidence type="ECO:0000313" key="3">
    <source>
        <dbReference type="Proteomes" id="UP000823990"/>
    </source>
</evidence>
<reference evidence="2" key="2">
    <citation type="submission" date="2021-04" db="EMBL/GenBank/DDBJ databases">
        <authorList>
            <person name="Gilroy R."/>
        </authorList>
    </citation>
    <scope>NUCLEOTIDE SEQUENCE</scope>
    <source>
        <strain evidence="2">12435</strain>
    </source>
</reference>
<evidence type="ECO:0000256" key="1">
    <source>
        <dbReference type="SAM" id="Phobius"/>
    </source>
</evidence>
<keyword evidence="1" id="KW-1133">Transmembrane helix</keyword>
<feature type="transmembrane region" description="Helical" evidence="1">
    <location>
        <begin position="115"/>
        <end position="133"/>
    </location>
</feature>
<keyword evidence="1" id="KW-0472">Membrane</keyword>
<dbReference type="Proteomes" id="UP000823990">
    <property type="component" value="Unassembled WGS sequence"/>
</dbReference>
<accession>A0A9D1PZM4</accession>
<comment type="caution">
    <text evidence="2">The sequence shown here is derived from an EMBL/GenBank/DDBJ whole genome shotgun (WGS) entry which is preliminary data.</text>
</comment>
<proteinExistence type="predicted"/>
<dbReference type="EMBL" id="DXHS01000069">
    <property type="protein sequence ID" value="HIW02544.1"/>
    <property type="molecule type" value="Genomic_DNA"/>
</dbReference>
<keyword evidence="1" id="KW-0812">Transmembrane</keyword>
<feature type="transmembrane region" description="Helical" evidence="1">
    <location>
        <begin position="12"/>
        <end position="31"/>
    </location>
</feature>
<reference evidence="2" key="1">
    <citation type="journal article" date="2021" name="PeerJ">
        <title>Extensive microbial diversity within the chicken gut microbiome revealed by metagenomics and culture.</title>
        <authorList>
            <person name="Gilroy R."/>
            <person name="Ravi A."/>
            <person name="Getino M."/>
            <person name="Pursley I."/>
            <person name="Horton D.L."/>
            <person name="Alikhan N.F."/>
            <person name="Baker D."/>
            <person name="Gharbi K."/>
            <person name="Hall N."/>
            <person name="Watson M."/>
            <person name="Adriaenssens E.M."/>
            <person name="Foster-Nyarko E."/>
            <person name="Jarju S."/>
            <person name="Secka A."/>
            <person name="Antonio M."/>
            <person name="Oren A."/>
            <person name="Chaudhuri R.R."/>
            <person name="La Ragione R."/>
            <person name="Hildebrand F."/>
            <person name="Pallen M.J."/>
        </authorList>
    </citation>
    <scope>NUCLEOTIDE SEQUENCE</scope>
    <source>
        <strain evidence="2">12435</strain>
    </source>
</reference>
<gene>
    <name evidence="2" type="ORF">H9892_04315</name>
</gene>
<sequence>MIGDYGKRTVALAVLSLVVNVAFAAMNWVNAVINDAIWYRAITGYYVVLIIIRVVVVVAGSVSKKKYRSEDVSSYRAGLKVYLVCGAMLSVLEVAIIVAIIQMVASKRPIEGDGIYAIITAAYAFYKAIMAAVNFVKARRYGDPIVQSLRNINIADAGISIVSLTVMMIAVFGDGDADDPSMKAVKAFVGFGAVAIVTAMSLIMVIKAVKRLRIKEADRHELRKDECDICEEE</sequence>
<feature type="transmembrane region" description="Helical" evidence="1">
    <location>
        <begin position="154"/>
        <end position="172"/>
    </location>
</feature>